<evidence type="ECO:0000313" key="3">
    <source>
        <dbReference type="Proteomes" id="UP000034455"/>
    </source>
</evidence>
<sequence length="64" mass="7799">MKQSKELTKELEDSKNEYQRKVKQLFNESEDDLNNRTDINTENEQNELTYLEAIVLIQWLLFYN</sequence>
<protein>
    <submittedName>
        <fullName evidence="2">Uncharacterized protein</fullName>
    </submittedName>
</protein>
<reference evidence="2 3" key="1">
    <citation type="submission" date="2015-03" db="EMBL/GenBank/DDBJ databases">
        <title>Genome Assembly of Staphylococcus cohnii subsp. cohnii strain G22B2.</title>
        <authorList>
            <person name="Nair G."/>
            <person name="Kaur G."/>
            <person name="Khatri I."/>
            <person name="Singh N.K."/>
            <person name="Sathyabama S."/>
            <person name="Maurya S.K."/>
            <person name="Subramanian S."/>
            <person name="Agrewala J.N."/>
            <person name="Mayilraj S."/>
        </authorList>
    </citation>
    <scope>NUCLEOTIDE SEQUENCE [LARGE SCALE GENOMIC DNA]</scope>
    <source>
        <strain evidence="2 3">G22B2</strain>
    </source>
</reference>
<gene>
    <name evidence="2" type="ORF">UF66_2237</name>
</gene>
<dbReference type="RefSeq" id="WP_019467632.1">
    <property type="nucleotide sequence ID" value="NZ_BKAS01000047.1"/>
</dbReference>
<dbReference type="AlphaFoldDB" id="A0A0M2NS71"/>
<dbReference type="PATRIC" id="fig|74704.6.peg.2307"/>
<evidence type="ECO:0000313" key="2">
    <source>
        <dbReference type="EMBL" id="KKI62556.1"/>
    </source>
</evidence>
<accession>A0A0M2NS71</accession>
<dbReference type="Proteomes" id="UP000034455">
    <property type="component" value="Unassembled WGS sequence"/>
</dbReference>
<evidence type="ECO:0000256" key="1">
    <source>
        <dbReference type="SAM" id="Coils"/>
    </source>
</evidence>
<dbReference type="EMBL" id="LAKJ01000048">
    <property type="protein sequence ID" value="KKI62556.1"/>
    <property type="molecule type" value="Genomic_DNA"/>
</dbReference>
<feature type="coiled-coil region" evidence="1">
    <location>
        <begin position="1"/>
        <end position="35"/>
    </location>
</feature>
<organism evidence="2 3">
    <name type="scientific">Staphylococcus cohnii subsp. cohnii</name>
    <dbReference type="NCBI Taxonomy" id="74704"/>
    <lineage>
        <taxon>Bacteria</taxon>
        <taxon>Bacillati</taxon>
        <taxon>Bacillota</taxon>
        <taxon>Bacilli</taxon>
        <taxon>Bacillales</taxon>
        <taxon>Staphylococcaceae</taxon>
        <taxon>Staphylococcus</taxon>
        <taxon>Staphylococcus cohnii species complex</taxon>
    </lineage>
</organism>
<name>A0A0M2NS71_STACC</name>
<dbReference type="GeneID" id="58096313"/>
<comment type="caution">
    <text evidence="2">The sequence shown here is derived from an EMBL/GenBank/DDBJ whole genome shotgun (WGS) entry which is preliminary data.</text>
</comment>
<keyword evidence="1" id="KW-0175">Coiled coil</keyword>
<proteinExistence type="predicted"/>